<name>A0A2S7W0L0_PHOAN</name>
<comment type="caution">
    <text evidence="2">The sequence shown here is derived from an EMBL/GenBank/DDBJ whole genome shotgun (WGS) entry which is preliminary data.</text>
</comment>
<reference evidence="2 3" key="1">
    <citation type="submission" date="2016-12" db="EMBL/GenBank/DDBJ databases">
        <title>Diversity of luminous bacteria.</title>
        <authorList>
            <person name="Yoshizawa S."/>
            <person name="Kogure K."/>
        </authorList>
    </citation>
    <scope>NUCLEOTIDE SEQUENCE [LARGE SCALE GENOMIC DNA]</scope>
    <source>
        <strain evidence="2 3">LC1-200</strain>
    </source>
</reference>
<accession>A0A2S7W0L0</accession>
<dbReference type="EMBL" id="MSCJ01000001">
    <property type="protein sequence ID" value="PQJ67354.1"/>
    <property type="molecule type" value="Genomic_DNA"/>
</dbReference>
<sequence length="221" mass="25508">MYTFKQTKKLFISAIIPLSLGLVSYVHAEPLTSEDYAKAKSLDGNNSRSLHPVTSRVIKVSKHRSNLMTHGSKWINVYRYHYPTDTTERLVYDVVNEKVIESKQFKNIQFSATRDEIAYAKHLLVHDPDFMEQLATEYYDRYHHPLPAQDPLSNLNIKAIVLTTDNTHSLPVYPETKNCGLHRCVYFFLASLEAPYEYVTLETKAIVNLSKQTITPFSHNR</sequence>
<organism evidence="2 3">
    <name type="scientific">Photobacterium angustum</name>
    <dbReference type="NCBI Taxonomy" id="661"/>
    <lineage>
        <taxon>Bacteria</taxon>
        <taxon>Pseudomonadati</taxon>
        <taxon>Pseudomonadota</taxon>
        <taxon>Gammaproteobacteria</taxon>
        <taxon>Vibrionales</taxon>
        <taxon>Vibrionaceae</taxon>
        <taxon>Photobacterium</taxon>
    </lineage>
</organism>
<protein>
    <submittedName>
        <fullName evidence="2">Uncharacterized protein</fullName>
    </submittedName>
</protein>
<dbReference type="OrthoDB" id="5829223at2"/>
<evidence type="ECO:0000313" key="2">
    <source>
        <dbReference type="EMBL" id="PQJ67354.1"/>
    </source>
</evidence>
<feature type="signal peptide" evidence="1">
    <location>
        <begin position="1"/>
        <end position="28"/>
    </location>
</feature>
<feature type="chain" id="PRO_5015454481" evidence="1">
    <location>
        <begin position="29"/>
        <end position="221"/>
    </location>
</feature>
<proteinExistence type="predicted"/>
<evidence type="ECO:0000256" key="1">
    <source>
        <dbReference type="SAM" id="SignalP"/>
    </source>
</evidence>
<evidence type="ECO:0000313" key="3">
    <source>
        <dbReference type="Proteomes" id="UP000238730"/>
    </source>
</evidence>
<dbReference type="Proteomes" id="UP000238730">
    <property type="component" value="Unassembled WGS sequence"/>
</dbReference>
<dbReference type="AlphaFoldDB" id="A0A2S7W0L0"/>
<gene>
    <name evidence="2" type="ORF">BTO08_07995</name>
</gene>
<dbReference type="RefSeq" id="WP_105060574.1">
    <property type="nucleotide sequence ID" value="NZ_MSCJ01000001.1"/>
</dbReference>
<keyword evidence="1" id="KW-0732">Signal</keyword>